<gene>
    <name evidence="2" type="ORF">GWC95_19100</name>
</gene>
<evidence type="ECO:0000256" key="1">
    <source>
        <dbReference type="SAM" id="SignalP"/>
    </source>
</evidence>
<dbReference type="Proteomes" id="UP000753802">
    <property type="component" value="Unassembled WGS sequence"/>
</dbReference>
<dbReference type="EMBL" id="JAACJS010000015">
    <property type="protein sequence ID" value="NCI52040.1"/>
    <property type="molecule type" value="Genomic_DNA"/>
</dbReference>
<name>A0ABX0A4B5_9BACT</name>
<keyword evidence="3" id="KW-1185">Reference proteome</keyword>
<proteinExistence type="predicted"/>
<feature type="signal peptide" evidence="1">
    <location>
        <begin position="1"/>
        <end position="17"/>
    </location>
</feature>
<organism evidence="2 3">
    <name type="scientific">Sediminibacterium roseum</name>
    <dbReference type="NCBI Taxonomy" id="1978412"/>
    <lineage>
        <taxon>Bacteria</taxon>
        <taxon>Pseudomonadati</taxon>
        <taxon>Bacteroidota</taxon>
        <taxon>Chitinophagia</taxon>
        <taxon>Chitinophagales</taxon>
        <taxon>Chitinophagaceae</taxon>
        <taxon>Sediminibacterium</taxon>
    </lineage>
</organism>
<reference evidence="2 3" key="1">
    <citation type="submission" date="2020-01" db="EMBL/GenBank/DDBJ databases">
        <title>Genome analysis.</title>
        <authorList>
            <person name="Wu S."/>
            <person name="Wang G."/>
        </authorList>
    </citation>
    <scope>NUCLEOTIDE SEQUENCE [LARGE SCALE GENOMIC DNA]</scope>
    <source>
        <strain evidence="2 3">SYL130</strain>
    </source>
</reference>
<keyword evidence="1" id="KW-0732">Signal</keyword>
<feature type="chain" id="PRO_5046914639" description="WG containing repeat-containing protein" evidence="1">
    <location>
        <begin position="18"/>
        <end position="176"/>
    </location>
</feature>
<evidence type="ECO:0000313" key="3">
    <source>
        <dbReference type="Proteomes" id="UP000753802"/>
    </source>
</evidence>
<protein>
    <recommendedName>
        <fullName evidence="4">WG containing repeat-containing protein</fullName>
    </recommendedName>
</protein>
<evidence type="ECO:0008006" key="4">
    <source>
        <dbReference type="Google" id="ProtNLM"/>
    </source>
</evidence>
<evidence type="ECO:0000313" key="2">
    <source>
        <dbReference type="EMBL" id="NCI52040.1"/>
    </source>
</evidence>
<dbReference type="RefSeq" id="WP_161820298.1">
    <property type="nucleotide sequence ID" value="NZ_JAACJS010000015.1"/>
</dbReference>
<comment type="caution">
    <text evidence="2">The sequence shown here is derived from an EMBL/GenBank/DDBJ whole genome shotgun (WGS) entry which is preliminary data.</text>
</comment>
<accession>A0ABX0A4B5</accession>
<sequence length="176" mass="20425">MKNLVVLLLLLANMAQGQTIRKRPENGVYLTAKDFEAGIVSHGFTSSDDEKLLDNKRGYIVIKQRDSTTRFYFDQLWGYRKEGVDWRLYNEEGYRVESTNKICLYSVPVCVACLTTQPLYFSVDAVSPLHPLSRKNLLDVYHSNKAFVEKIKHLPWTSSIMKKDKATHKFRFIGWL</sequence>